<feature type="compositionally biased region" description="Polar residues" evidence="1">
    <location>
        <begin position="145"/>
        <end position="154"/>
    </location>
</feature>
<accession>A0ABR1RJZ1</accession>
<dbReference type="EMBL" id="JAQQWI010000013">
    <property type="protein sequence ID" value="KAK8013488.1"/>
    <property type="molecule type" value="Genomic_DNA"/>
</dbReference>
<evidence type="ECO:0000256" key="1">
    <source>
        <dbReference type="SAM" id="MobiDB-lite"/>
    </source>
</evidence>
<gene>
    <name evidence="2" type="ORF">PG991_009081</name>
</gene>
<feature type="compositionally biased region" description="Polar residues" evidence="1">
    <location>
        <begin position="161"/>
        <end position="173"/>
    </location>
</feature>
<dbReference type="Proteomes" id="UP001396898">
    <property type="component" value="Unassembled WGS sequence"/>
</dbReference>
<keyword evidence="3" id="KW-1185">Reference proteome</keyword>
<comment type="caution">
    <text evidence="2">The sequence shown here is derived from an EMBL/GenBank/DDBJ whole genome shotgun (WGS) entry which is preliminary data.</text>
</comment>
<sequence length="213" mass="22905">MQEPISSIRLGADVAEGRSEPAPKAARSNGFLAYSLVDIVTKDREKRVRMFKTLKEGRNSKIAHARGPVLGCVQFDELRPGERPFWRTSILNQGAGSWKTTGGGDDLPFKKHGEGKGKVLRMYAINQPDRSQFKLLDNTSGSQFKPLSDASGSQFKLLDNTGGSQTSCKQESVQAAGRQEESVQAAKVAGAPGEGAKKEEKTTGNGGRQAALI</sequence>
<name>A0ABR1RJZ1_9PEZI</name>
<organism evidence="2 3">
    <name type="scientific">Apiospora marii</name>
    <dbReference type="NCBI Taxonomy" id="335849"/>
    <lineage>
        <taxon>Eukaryota</taxon>
        <taxon>Fungi</taxon>
        <taxon>Dikarya</taxon>
        <taxon>Ascomycota</taxon>
        <taxon>Pezizomycotina</taxon>
        <taxon>Sordariomycetes</taxon>
        <taxon>Xylariomycetidae</taxon>
        <taxon>Amphisphaeriales</taxon>
        <taxon>Apiosporaceae</taxon>
        <taxon>Apiospora</taxon>
    </lineage>
</organism>
<proteinExistence type="predicted"/>
<evidence type="ECO:0000313" key="2">
    <source>
        <dbReference type="EMBL" id="KAK8013488.1"/>
    </source>
</evidence>
<feature type="region of interest" description="Disordered" evidence="1">
    <location>
        <begin position="145"/>
        <end position="213"/>
    </location>
</feature>
<reference evidence="2 3" key="1">
    <citation type="submission" date="2023-01" db="EMBL/GenBank/DDBJ databases">
        <title>Analysis of 21 Apiospora genomes using comparative genomics revels a genus with tremendous synthesis potential of carbohydrate active enzymes and secondary metabolites.</title>
        <authorList>
            <person name="Sorensen T."/>
        </authorList>
    </citation>
    <scope>NUCLEOTIDE SEQUENCE [LARGE SCALE GENOMIC DNA]</scope>
    <source>
        <strain evidence="2 3">CBS 20057</strain>
    </source>
</reference>
<protein>
    <submittedName>
        <fullName evidence="2">Uncharacterized protein</fullName>
    </submittedName>
</protein>
<feature type="region of interest" description="Disordered" evidence="1">
    <location>
        <begin position="1"/>
        <end position="25"/>
    </location>
</feature>
<evidence type="ECO:0000313" key="3">
    <source>
        <dbReference type="Proteomes" id="UP001396898"/>
    </source>
</evidence>